<dbReference type="AlphaFoldDB" id="A0A923E639"/>
<dbReference type="InterPro" id="IPR000192">
    <property type="entry name" value="Aminotrans_V_dom"/>
</dbReference>
<sequence>MESYPRVPVELLPSDGRFGSGPSRIRKPQIDALARPLIMGTSHRKRPVKAVVASVRAGLRELYGLPEGYEVVLGNGGATAFWDAAAACLVRERAALATFGEFGEKFAKEIDRAPHLAPALRVTAAPGSLALLTGRERSADGGRPDVFAHPHHETSTGVLSPVRRLGDEGDLTLIDATSIAGAVPIDPAQADAYYFSPQKAFGSDGGLWVSILSPAAIERAAELSTAPGRWVPTFLDLSAAVRNSVKDQTLNTPAIATLVMLAEQIDWMLHMGGLSAMEARARAASRVLYDWADASSVARPFVADPAHRSPVVVTIEFDEAIDAGALSAALRSQGVVDIDPYRGVGGNQLRIATWPSTAIEDVEALVVCFDWIIERIL</sequence>
<dbReference type="PANTHER" id="PTHR21152">
    <property type="entry name" value="AMINOTRANSFERASE CLASS V"/>
    <property type="match status" value="1"/>
</dbReference>
<keyword evidence="18" id="KW-1185">Reference proteome</keyword>
<comment type="similarity">
    <text evidence="4">Belongs to the class-V pyridoxal-phosphate-dependent aminotransferase family. SerC subfamily.</text>
</comment>
<proteinExistence type="inferred from homology"/>
<reference evidence="17" key="1">
    <citation type="submission" date="2020-08" db="EMBL/GenBank/DDBJ databases">
        <title>Sequencing the genomes of 1000 actinobacteria strains.</title>
        <authorList>
            <person name="Klenk H.-P."/>
        </authorList>
    </citation>
    <scope>NUCLEOTIDE SEQUENCE</scope>
    <source>
        <strain evidence="17">DSM 10695</strain>
    </source>
</reference>
<comment type="pathway">
    <text evidence="3">Amino-acid biosynthesis; L-serine biosynthesis; L-serine from 3-phospho-D-glycerate: step 2/3.</text>
</comment>
<dbReference type="GO" id="GO:0008453">
    <property type="term" value="F:alanine-glyoxylate transaminase activity"/>
    <property type="evidence" value="ECO:0007669"/>
    <property type="project" value="TreeGrafter"/>
</dbReference>
<dbReference type="PIRSF" id="PIRSF000525">
    <property type="entry name" value="SerC"/>
    <property type="match status" value="1"/>
</dbReference>
<evidence type="ECO:0000313" key="17">
    <source>
        <dbReference type="EMBL" id="MBB6335477.1"/>
    </source>
</evidence>
<evidence type="ECO:0000256" key="2">
    <source>
        <dbReference type="ARBA" id="ARBA00003483"/>
    </source>
</evidence>
<keyword evidence="12" id="KW-0718">Serine biosynthesis</keyword>
<dbReference type="InterPro" id="IPR015424">
    <property type="entry name" value="PyrdxlP-dep_Trfase"/>
</dbReference>
<keyword evidence="11" id="KW-0664">Pyridoxine biosynthesis</keyword>
<dbReference type="GO" id="GO:0008615">
    <property type="term" value="P:pyridoxine biosynthetic process"/>
    <property type="evidence" value="ECO:0007669"/>
    <property type="project" value="UniProtKB-KW"/>
</dbReference>
<dbReference type="PANTHER" id="PTHR21152:SF40">
    <property type="entry name" value="ALANINE--GLYOXYLATE AMINOTRANSFERASE"/>
    <property type="match status" value="1"/>
</dbReference>
<dbReference type="GO" id="GO:0019265">
    <property type="term" value="P:glycine biosynthetic process, by transamination of glyoxylate"/>
    <property type="evidence" value="ECO:0007669"/>
    <property type="project" value="TreeGrafter"/>
</dbReference>
<evidence type="ECO:0000256" key="12">
    <source>
        <dbReference type="ARBA" id="ARBA00023299"/>
    </source>
</evidence>
<dbReference type="InterPro" id="IPR015421">
    <property type="entry name" value="PyrdxlP-dep_Trfase_major"/>
</dbReference>
<evidence type="ECO:0000256" key="9">
    <source>
        <dbReference type="ARBA" id="ARBA00022679"/>
    </source>
</evidence>
<keyword evidence="6" id="KW-0963">Cytoplasm</keyword>
<keyword evidence="9 17" id="KW-0808">Transferase</keyword>
<evidence type="ECO:0000256" key="14">
    <source>
        <dbReference type="ARBA" id="ARBA00047630"/>
    </source>
</evidence>
<dbReference type="EC" id="2.6.1.52" evidence="5"/>
<comment type="function">
    <text evidence="2">Catalyzes the reversible conversion of 3-phosphohydroxypyruvate to phosphoserine and of 3-hydroxy-2-oxo-4-phosphonooxybutanoate to phosphohydroxythreonine.</text>
</comment>
<dbReference type="Gene3D" id="3.90.1150.10">
    <property type="entry name" value="Aspartate Aminotransferase, domain 1"/>
    <property type="match status" value="1"/>
</dbReference>
<evidence type="ECO:0000256" key="3">
    <source>
        <dbReference type="ARBA" id="ARBA00005099"/>
    </source>
</evidence>
<dbReference type="InterPro" id="IPR022278">
    <property type="entry name" value="Pser_aminoTfrase"/>
</dbReference>
<gene>
    <name evidence="17" type="ORF">HD592_002042</name>
</gene>
<evidence type="ECO:0000256" key="6">
    <source>
        <dbReference type="ARBA" id="ARBA00022490"/>
    </source>
</evidence>
<dbReference type="Proteomes" id="UP000617426">
    <property type="component" value="Unassembled WGS sequence"/>
</dbReference>
<dbReference type="Pfam" id="PF00266">
    <property type="entry name" value="Aminotran_5"/>
    <property type="match status" value="1"/>
</dbReference>
<evidence type="ECO:0000256" key="15">
    <source>
        <dbReference type="ARBA" id="ARBA00049007"/>
    </source>
</evidence>
<dbReference type="RefSeq" id="WP_184453858.1">
    <property type="nucleotide sequence ID" value="NZ_JACHMK010000001.1"/>
</dbReference>
<dbReference type="GO" id="GO:0004648">
    <property type="term" value="F:O-phospho-L-serine:2-oxoglutarate aminotransferase activity"/>
    <property type="evidence" value="ECO:0007669"/>
    <property type="project" value="UniProtKB-EC"/>
</dbReference>
<dbReference type="Gene3D" id="3.40.640.10">
    <property type="entry name" value="Type I PLP-dependent aspartate aminotransferase-like (Major domain)"/>
    <property type="match status" value="1"/>
</dbReference>
<evidence type="ECO:0000256" key="10">
    <source>
        <dbReference type="ARBA" id="ARBA00022898"/>
    </source>
</evidence>
<evidence type="ECO:0000313" key="18">
    <source>
        <dbReference type="Proteomes" id="UP000617426"/>
    </source>
</evidence>
<evidence type="ECO:0000256" key="7">
    <source>
        <dbReference type="ARBA" id="ARBA00022576"/>
    </source>
</evidence>
<evidence type="ECO:0000256" key="8">
    <source>
        <dbReference type="ARBA" id="ARBA00022605"/>
    </source>
</evidence>
<protein>
    <recommendedName>
        <fullName evidence="5">phosphoserine transaminase</fullName>
        <ecNumber evidence="5">2.6.1.52</ecNumber>
    </recommendedName>
    <alternativeName>
        <fullName evidence="13">Phosphohydroxythreonine aminotransferase</fullName>
    </alternativeName>
</protein>
<dbReference type="GO" id="GO:0004760">
    <property type="term" value="F:L-serine-pyruvate transaminase activity"/>
    <property type="evidence" value="ECO:0007669"/>
    <property type="project" value="TreeGrafter"/>
</dbReference>
<comment type="caution">
    <text evidence="17">The sequence shown here is derived from an EMBL/GenBank/DDBJ whole genome shotgun (WGS) entry which is preliminary data.</text>
</comment>
<name>A0A923E639_9ACTO</name>
<evidence type="ECO:0000256" key="13">
    <source>
        <dbReference type="ARBA" id="ARBA00031421"/>
    </source>
</evidence>
<accession>A0A923E639</accession>
<comment type="cofactor">
    <cofactor evidence="1">
        <name>pyridoxal 5'-phosphate</name>
        <dbReference type="ChEBI" id="CHEBI:597326"/>
    </cofactor>
</comment>
<evidence type="ECO:0000256" key="5">
    <source>
        <dbReference type="ARBA" id="ARBA00013030"/>
    </source>
</evidence>
<keyword evidence="10" id="KW-0663">Pyridoxal phosphate</keyword>
<evidence type="ECO:0000256" key="11">
    <source>
        <dbReference type="ARBA" id="ARBA00023096"/>
    </source>
</evidence>
<evidence type="ECO:0000256" key="1">
    <source>
        <dbReference type="ARBA" id="ARBA00001933"/>
    </source>
</evidence>
<keyword evidence="8" id="KW-0028">Amino-acid biosynthesis</keyword>
<comment type="catalytic activity">
    <reaction evidence="15">
        <text>O-phospho-L-serine + 2-oxoglutarate = 3-phosphooxypyruvate + L-glutamate</text>
        <dbReference type="Rhea" id="RHEA:14329"/>
        <dbReference type="ChEBI" id="CHEBI:16810"/>
        <dbReference type="ChEBI" id="CHEBI:18110"/>
        <dbReference type="ChEBI" id="CHEBI:29985"/>
        <dbReference type="ChEBI" id="CHEBI:57524"/>
        <dbReference type="EC" id="2.6.1.52"/>
    </reaction>
</comment>
<dbReference type="NCBIfam" id="TIGR01366">
    <property type="entry name" value="serC_3"/>
    <property type="match status" value="1"/>
</dbReference>
<dbReference type="EMBL" id="JACHMK010000001">
    <property type="protein sequence ID" value="MBB6335477.1"/>
    <property type="molecule type" value="Genomic_DNA"/>
</dbReference>
<dbReference type="SUPFAM" id="SSF53383">
    <property type="entry name" value="PLP-dependent transferases"/>
    <property type="match status" value="1"/>
</dbReference>
<feature type="domain" description="Aminotransferase class V" evidence="16">
    <location>
        <begin position="142"/>
        <end position="335"/>
    </location>
</feature>
<evidence type="ECO:0000256" key="4">
    <source>
        <dbReference type="ARBA" id="ARBA00006904"/>
    </source>
</evidence>
<keyword evidence="7 17" id="KW-0032">Aminotransferase</keyword>
<dbReference type="InterPro" id="IPR006272">
    <property type="entry name" value="Pser_aminoTfrase_mycobac"/>
</dbReference>
<dbReference type="GO" id="GO:0006564">
    <property type="term" value="P:L-serine biosynthetic process"/>
    <property type="evidence" value="ECO:0007669"/>
    <property type="project" value="UniProtKB-KW"/>
</dbReference>
<comment type="catalytic activity">
    <reaction evidence="14">
        <text>4-(phosphooxy)-L-threonine + 2-oxoglutarate = (R)-3-hydroxy-2-oxo-4-phosphooxybutanoate + L-glutamate</text>
        <dbReference type="Rhea" id="RHEA:16573"/>
        <dbReference type="ChEBI" id="CHEBI:16810"/>
        <dbReference type="ChEBI" id="CHEBI:29985"/>
        <dbReference type="ChEBI" id="CHEBI:58452"/>
        <dbReference type="ChEBI" id="CHEBI:58538"/>
        <dbReference type="EC" id="2.6.1.52"/>
    </reaction>
</comment>
<dbReference type="InterPro" id="IPR015422">
    <property type="entry name" value="PyrdxlP-dep_Trfase_small"/>
</dbReference>
<evidence type="ECO:0000259" key="16">
    <source>
        <dbReference type="Pfam" id="PF00266"/>
    </source>
</evidence>
<organism evidence="17 18">
    <name type="scientific">Schaalia hyovaginalis</name>
    <dbReference type="NCBI Taxonomy" id="29316"/>
    <lineage>
        <taxon>Bacteria</taxon>
        <taxon>Bacillati</taxon>
        <taxon>Actinomycetota</taxon>
        <taxon>Actinomycetes</taxon>
        <taxon>Actinomycetales</taxon>
        <taxon>Actinomycetaceae</taxon>
        <taxon>Schaalia</taxon>
    </lineage>
</organism>